<keyword evidence="1" id="KW-0472">Membrane</keyword>
<organism evidence="2 3">
    <name type="scientific">Sagittula stellata (strain ATCC 700073 / DSM 11524 / E-37)</name>
    <dbReference type="NCBI Taxonomy" id="388399"/>
    <lineage>
        <taxon>Bacteria</taxon>
        <taxon>Pseudomonadati</taxon>
        <taxon>Pseudomonadota</taxon>
        <taxon>Alphaproteobacteria</taxon>
        <taxon>Rhodobacterales</taxon>
        <taxon>Roseobacteraceae</taxon>
        <taxon>Sagittula</taxon>
    </lineage>
</organism>
<feature type="transmembrane region" description="Helical" evidence="1">
    <location>
        <begin position="39"/>
        <end position="60"/>
    </location>
</feature>
<accession>A3K6Z9</accession>
<proteinExistence type="predicted"/>
<evidence type="ECO:0000313" key="2">
    <source>
        <dbReference type="EMBL" id="EBA07126.1"/>
    </source>
</evidence>
<dbReference type="AlphaFoldDB" id="A3K6Z9"/>
<name>A3K6Z9_SAGS3</name>
<keyword evidence="1" id="KW-1133">Transmembrane helix</keyword>
<dbReference type="Proteomes" id="UP000005713">
    <property type="component" value="Unassembled WGS sequence"/>
</dbReference>
<dbReference type="OrthoDB" id="7865803at2"/>
<reference evidence="2 3" key="1">
    <citation type="submission" date="2006-06" db="EMBL/GenBank/DDBJ databases">
        <authorList>
            <person name="Moran M.A."/>
            <person name="Ferriera S."/>
            <person name="Johnson J."/>
            <person name="Kravitz S."/>
            <person name="Beeson K."/>
            <person name="Sutton G."/>
            <person name="Rogers Y.-H."/>
            <person name="Friedman R."/>
            <person name="Frazier M."/>
            <person name="Venter J.C."/>
        </authorList>
    </citation>
    <scope>NUCLEOTIDE SEQUENCE [LARGE SCALE GENOMIC DNA]</scope>
    <source>
        <strain evidence="2 3">E-37</strain>
    </source>
</reference>
<keyword evidence="1" id="KW-0812">Transmembrane</keyword>
<gene>
    <name evidence="2" type="ORF">SSE37_13051</name>
</gene>
<comment type="caution">
    <text evidence="2">The sequence shown here is derived from an EMBL/GenBank/DDBJ whole genome shotgun (WGS) entry which is preliminary data.</text>
</comment>
<evidence type="ECO:0000313" key="3">
    <source>
        <dbReference type="Proteomes" id="UP000005713"/>
    </source>
</evidence>
<sequence length="64" mass="7307">MTDSAPDPADVPRRISATAPFVAYRGPRKWEDRHPAQPLIWALVWTIVPAFWVGSIYWLAQALF</sequence>
<dbReference type="EMBL" id="AAYA01000011">
    <property type="protein sequence ID" value="EBA07126.1"/>
    <property type="molecule type" value="Genomic_DNA"/>
</dbReference>
<keyword evidence="3" id="KW-1185">Reference proteome</keyword>
<dbReference type="RefSeq" id="WP_005861307.1">
    <property type="nucleotide sequence ID" value="NZ_AAYA01000011.1"/>
</dbReference>
<protein>
    <submittedName>
        <fullName evidence="2">Uncharacterized protein</fullName>
    </submittedName>
</protein>
<evidence type="ECO:0000256" key="1">
    <source>
        <dbReference type="SAM" id="Phobius"/>
    </source>
</evidence>